<dbReference type="RefSeq" id="WP_195181680.1">
    <property type="nucleotide sequence ID" value="NZ_CP102487.1"/>
</dbReference>
<dbReference type="PRINTS" id="PR00502">
    <property type="entry name" value="NUDIXFAMILY"/>
</dbReference>
<dbReference type="PANTHER" id="PTHR43758">
    <property type="entry name" value="7,8-DIHYDRO-8-OXOGUANINE TRIPHOSPHATASE"/>
    <property type="match status" value="1"/>
</dbReference>
<name>A0AA95BT63_9MICC</name>
<dbReference type="InterPro" id="IPR003563">
    <property type="entry name" value="8ODP"/>
</dbReference>
<comment type="catalytic activity">
    <reaction evidence="23">
        <text>N(6)-methyl-dATP + H2O = N(6)-methyl-dAMP + diphosphate + H(+)</text>
        <dbReference type="Rhea" id="RHEA:67604"/>
        <dbReference type="ChEBI" id="CHEBI:15377"/>
        <dbReference type="ChEBI" id="CHEBI:15378"/>
        <dbReference type="ChEBI" id="CHEBI:33019"/>
        <dbReference type="ChEBI" id="CHEBI:169976"/>
        <dbReference type="ChEBI" id="CHEBI:172872"/>
    </reaction>
    <physiologicalReaction direction="left-to-right" evidence="23">
        <dbReference type="Rhea" id="RHEA:67605"/>
    </physiologicalReaction>
</comment>
<comment type="similarity">
    <text evidence="3 25">Belongs to the Nudix hydrolase family.</text>
</comment>
<comment type="catalytic activity">
    <reaction evidence="22">
        <text>O(6)-methyl-dGTP + H2O = O(6)-methyl-dGMP + diphosphate + H(+)</text>
        <dbReference type="Rhea" id="RHEA:67600"/>
        <dbReference type="ChEBI" id="CHEBI:15377"/>
        <dbReference type="ChEBI" id="CHEBI:15378"/>
        <dbReference type="ChEBI" id="CHEBI:33019"/>
        <dbReference type="ChEBI" id="CHEBI:169974"/>
        <dbReference type="ChEBI" id="CHEBI:169975"/>
    </reaction>
    <physiologicalReaction direction="left-to-right" evidence="22">
        <dbReference type="Rhea" id="RHEA:67601"/>
    </physiologicalReaction>
</comment>
<feature type="domain" description="Nudix hydrolase" evidence="26">
    <location>
        <begin position="9"/>
        <end position="144"/>
    </location>
</feature>
<evidence type="ECO:0000256" key="12">
    <source>
        <dbReference type="ARBA" id="ARBA00024486"/>
    </source>
</evidence>
<dbReference type="GO" id="GO:0003723">
    <property type="term" value="F:RNA binding"/>
    <property type="evidence" value="ECO:0007669"/>
    <property type="project" value="UniProtKB-KW"/>
</dbReference>
<comment type="catalytic activity">
    <reaction evidence="12">
        <text>8-oxo-dGTP + H2O = 8-oxo-dGMP + diphosphate + H(+)</text>
        <dbReference type="Rhea" id="RHEA:31575"/>
        <dbReference type="ChEBI" id="CHEBI:15377"/>
        <dbReference type="ChEBI" id="CHEBI:15378"/>
        <dbReference type="ChEBI" id="CHEBI:33019"/>
        <dbReference type="ChEBI" id="CHEBI:63224"/>
        <dbReference type="ChEBI" id="CHEBI:77896"/>
    </reaction>
    <physiologicalReaction direction="left-to-right" evidence="12">
        <dbReference type="Rhea" id="RHEA:31576"/>
    </physiologicalReaction>
</comment>
<dbReference type="CDD" id="cd03427">
    <property type="entry name" value="NUDIX_MTH1_Nudt1"/>
    <property type="match status" value="1"/>
</dbReference>
<dbReference type="InterPro" id="IPR020084">
    <property type="entry name" value="NUDIX_hydrolase_CS"/>
</dbReference>
<evidence type="ECO:0000256" key="4">
    <source>
        <dbReference type="ARBA" id="ARBA00011245"/>
    </source>
</evidence>
<evidence type="ECO:0000256" key="18">
    <source>
        <dbReference type="ARBA" id="ARBA00030682"/>
    </source>
</evidence>
<organism evidence="27 28">
    <name type="scientific">Glutamicibacter halophytocola</name>
    <dbReference type="NCBI Taxonomy" id="1933880"/>
    <lineage>
        <taxon>Bacteria</taxon>
        <taxon>Bacillati</taxon>
        <taxon>Actinomycetota</taxon>
        <taxon>Actinomycetes</taxon>
        <taxon>Micrococcales</taxon>
        <taxon>Micrococcaceae</taxon>
        <taxon>Glutamicibacter</taxon>
    </lineage>
</organism>
<keyword evidence="9" id="KW-0694">RNA-binding</keyword>
<evidence type="ECO:0000256" key="11">
    <source>
        <dbReference type="ARBA" id="ARBA00024459"/>
    </source>
</evidence>
<evidence type="ECO:0000256" key="10">
    <source>
        <dbReference type="ARBA" id="ARBA00024448"/>
    </source>
</evidence>
<evidence type="ECO:0000256" key="16">
    <source>
        <dbReference type="ARBA" id="ARBA00029673"/>
    </source>
</evidence>
<dbReference type="EMBL" id="CP102487">
    <property type="protein sequence ID" value="UUX60087.1"/>
    <property type="molecule type" value="Genomic_DNA"/>
</dbReference>
<dbReference type="Gene3D" id="3.90.79.10">
    <property type="entry name" value="Nucleoside Triphosphate Pyrophosphohydrolase"/>
    <property type="match status" value="1"/>
</dbReference>
<comment type="catalytic activity">
    <reaction evidence="13">
        <text>2-oxo-ATP + H2O = 2-oxo-AMP + diphosphate + H(+)</text>
        <dbReference type="Rhea" id="RHEA:67392"/>
        <dbReference type="ChEBI" id="CHEBI:15377"/>
        <dbReference type="ChEBI" id="CHEBI:15378"/>
        <dbReference type="ChEBI" id="CHEBI:33019"/>
        <dbReference type="ChEBI" id="CHEBI:71395"/>
        <dbReference type="ChEBI" id="CHEBI:172878"/>
    </reaction>
    <physiologicalReaction direction="left-to-right" evidence="13">
        <dbReference type="Rhea" id="RHEA:67393"/>
    </physiologicalReaction>
</comment>
<keyword evidence="7 25" id="KW-0378">Hydrolase</keyword>
<evidence type="ECO:0000256" key="20">
    <source>
        <dbReference type="ARBA" id="ARBA00032071"/>
    </source>
</evidence>
<dbReference type="SUPFAM" id="SSF55811">
    <property type="entry name" value="Nudix"/>
    <property type="match status" value="1"/>
</dbReference>
<evidence type="ECO:0000256" key="17">
    <source>
        <dbReference type="ARBA" id="ARBA00030634"/>
    </source>
</evidence>
<evidence type="ECO:0000256" key="1">
    <source>
        <dbReference type="ARBA" id="ARBA00001946"/>
    </source>
</evidence>
<comment type="function">
    <text evidence="24">Oxidized purine nucleoside triphosphate hydrolase which is a prominent sanitizer of the oxidized nucleotide pool. Catalyzes the hydrolysis of 2-oxo-dATP (2-hydroxy-dATP) into 2-oxo-dAMP. Also has a significant hydrolase activity toward 2-oxo-ATP, 8-oxo-dGTP and 8-oxo-dATP. Through the hydrolysis of oxidized purine nucleoside triphosphates, prevents their incorporation into DNA and the subsequent transversions A:T to C:G and G:C to T:A. Also catalyzes the hydrolysis of methylated purine nucleoside triphosphate preventing their integration into DNA. Through this antimutagenic activity protects cells from oxidative stress.</text>
</comment>
<comment type="catalytic activity">
    <reaction evidence="21">
        <text>N(6)-methyl-ATP + H2O = N(6)-methyl-AMP + diphosphate + H(+)</text>
        <dbReference type="Rhea" id="RHEA:67608"/>
        <dbReference type="ChEBI" id="CHEBI:15377"/>
        <dbReference type="ChEBI" id="CHEBI:15378"/>
        <dbReference type="ChEBI" id="CHEBI:33019"/>
        <dbReference type="ChEBI" id="CHEBI:144842"/>
        <dbReference type="ChEBI" id="CHEBI:172873"/>
    </reaction>
    <physiologicalReaction direction="left-to-right" evidence="21">
        <dbReference type="Rhea" id="RHEA:67609"/>
    </physiologicalReaction>
</comment>
<dbReference type="InterPro" id="IPR000086">
    <property type="entry name" value="NUDIX_hydrolase_dom"/>
</dbReference>
<keyword evidence="5" id="KW-0963">Cytoplasm</keyword>
<evidence type="ECO:0000256" key="13">
    <source>
        <dbReference type="ARBA" id="ARBA00024596"/>
    </source>
</evidence>
<comment type="subcellular location">
    <subcellularLocation>
        <location evidence="2">Cytoplasm</location>
    </subcellularLocation>
</comment>
<evidence type="ECO:0000256" key="9">
    <source>
        <dbReference type="ARBA" id="ARBA00022884"/>
    </source>
</evidence>
<comment type="cofactor">
    <cofactor evidence="1">
        <name>Mg(2+)</name>
        <dbReference type="ChEBI" id="CHEBI:18420"/>
    </cofactor>
</comment>
<dbReference type="GO" id="GO:0005737">
    <property type="term" value="C:cytoplasm"/>
    <property type="evidence" value="ECO:0007669"/>
    <property type="project" value="UniProtKB-SubCell"/>
</dbReference>
<evidence type="ECO:0000256" key="19">
    <source>
        <dbReference type="ARBA" id="ARBA00031927"/>
    </source>
</evidence>
<dbReference type="GO" id="GO:0008413">
    <property type="term" value="F:8-oxo-7,8-dihydroguanosine triphosphate pyrophosphatase activity"/>
    <property type="evidence" value="ECO:0007669"/>
    <property type="project" value="InterPro"/>
</dbReference>
<evidence type="ECO:0000256" key="14">
    <source>
        <dbReference type="ARBA" id="ARBA00026103"/>
    </source>
</evidence>
<evidence type="ECO:0000256" key="8">
    <source>
        <dbReference type="ARBA" id="ARBA00022842"/>
    </source>
</evidence>
<keyword evidence="6" id="KW-0479">Metal-binding</keyword>
<keyword evidence="8" id="KW-0460">Magnesium</keyword>
<evidence type="ECO:0000256" key="21">
    <source>
        <dbReference type="ARBA" id="ARBA00048002"/>
    </source>
</evidence>
<dbReference type="Pfam" id="PF00293">
    <property type="entry name" value="NUDIX"/>
    <property type="match status" value="1"/>
</dbReference>
<evidence type="ECO:0000256" key="2">
    <source>
        <dbReference type="ARBA" id="ARBA00004496"/>
    </source>
</evidence>
<evidence type="ECO:0000256" key="3">
    <source>
        <dbReference type="ARBA" id="ARBA00005582"/>
    </source>
</evidence>
<dbReference type="GO" id="GO:0042262">
    <property type="term" value="P:DNA protection"/>
    <property type="evidence" value="ECO:0007669"/>
    <property type="project" value="InterPro"/>
</dbReference>
<evidence type="ECO:0000256" key="23">
    <source>
        <dbReference type="ARBA" id="ARBA00049032"/>
    </source>
</evidence>
<dbReference type="PROSITE" id="PS00893">
    <property type="entry name" value="NUDIX_BOX"/>
    <property type="match status" value="1"/>
</dbReference>
<gene>
    <name evidence="27" type="ORF">NUH22_05605</name>
</gene>
<comment type="catalytic activity">
    <reaction evidence="11">
        <text>2-oxo-dATP + H2O = 2-oxo-dAMP + diphosphate + H(+)</text>
        <dbReference type="Rhea" id="RHEA:31583"/>
        <dbReference type="ChEBI" id="CHEBI:15377"/>
        <dbReference type="ChEBI" id="CHEBI:15378"/>
        <dbReference type="ChEBI" id="CHEBI:33019"/>
        <dbReference type="ChEBI" id="CHEBI:63212"/>
        <dbReference type="ChEBI" id="CHEBI:77897"/>
        <dbReference type="EC" id="3.6.1.56"/>
    </reaction>
    <physiologicalReaction direction="left-to-right" evidence="11">
        <dbReference type="Rhea" id="RHEA:31584"/>
    </physiologicalReaction>
</comment>
<dbReference type="PRINTS" id="PR01403">
    <property type="entry name" value="8OXTPHPHTASE"/>
</dbReference>
<accession>A0AA95BT63</accession>
<dbReference type="AlphaFoldDB" id="A0AA95BT63"/>
<dbReference type="InterPro" id="IPR015797">
    <property type="entry name" value="NUDIX_hydrolase-like_dom_sf"/>
</dbReference>
<evidence type="ECO:0000256" key="24">
    <source>
        <dbReference type="ARBA" id="ARBA00053094"/>
    </source>
</evidence>
<dbReference type="EC" id="3.6.1.56" evidence="14"/>
<evidence type="ECO:0000256" key="6">
    <source>
        <dbReference type="ARBA" id="ARBA00022723"/>
    </source>
</evidence>
<dbReference type="GO" id="GO:0008828">
    <property type="term" value="F:dATP diphosphatase activity"/>
    <property type="evidence" value="ECO:0007669"/>
    <property type="project" value="UniProtKB-EC"/>
</dbReference>
<dbReference type="Proteomes" id="UP001060018">
    <property type="component" value="Chromosome"/>
</dbReference>
<evidence type="ECO:0000256" key="22">
    <source>
        <dbReference type="ARBA" id="ARBA00048894"/>
    </source>
</evidence>
<dbReference type="InterPro" id="IPR020476">
    <property type="entry name" value="Nudix_hydrolase"/>
</dbReference>
<evidence type="ECO:0000313" key="27">
    <source>
        <dbReference type="EMBL" id="UUX60087.1"/>
    </source>
</evidence>
<proteinExistence type="inferred from homology"/>
<evidence type="ECO:0000256" key="15">
    <source>
        <dbReference type="ARBA" id="ARBA00026218"/>
    </source>
</evidence>
<comment type="subunit">
    <text evidence="4">Monomer.</text>
</comment>
<evidence type="ECO:0000256" key="5">
    <source>
        <dbReference type="ARBA" id="ARBA00022490"/>
    </source>
</evidence>
<dbReference type="PANTHER" id="PTHR43758:SF2">
    <property type="entry name" value="OXIDIZED PURINE NUCLEOSIDE TRIPHOSPHATE HYDROLASE"/>
    <property type="match status" value="1"/>
</dbReference>
<dbReference type="GO" id="GO:0046872">
    <property type="term" value="F:metal ion binding"/>
    <property type="evidence" value="ECO:0007669"/>
    <property type="project" value="UniProtKB-KW"/>
</dbReference>
<evidence type="ECO:0000256" key="7">
    <source>
        <dbReference type="ARBA" id="ARBA00022801"/>
    </source>
</evidence>
<evidence type="ECO:0000256" key="25">
    <source>
        <dbReference type="RuleBase" id="RU003476"/>
    </source>
</evidence>
<evidence type="ECO:0000313" key="28">
    <source>
        <dbReference type="Proteomes" id="UP001060018"/>
    </source>
</evidence>
<protein>
    <recommendedName>
        <fullName evidence="15">Oxidized purine nucleoside triphosphate hydrolase</fullName>
        <ecNumber evidence="14">3.6.1.56</ecNumber>
    </recommendedName>
    <alternativeName>
        <fullName evidence="19">2-hydroxy-dATP diphosphatase</fullName>
    </alternativeName>
    <alternativeName>
        <fullName evidence="18">7,8-dihydro-8-oxoguanine triphosphatase</fullName>
    </alternativeName>
    <alternativeName>
        <fullName evidence="17">8-oxo-dGTPase</fullName>
    </alternativeName>
    <alternativeName>
        <fullName evidence="20">Methylated purine nucleoside triphosphate hydrolase</fullName>
    </alternativeName>
    <alternativeName>
        <fullName evidence="16">Nucleoside diphosphate-linked moiety X motif 1</fullName>
    </alternativeName>
</protein>
<sequence>MSGNSHSSNPRPVALVALLAERDGNAQILLGRKLRGFGQGKIVLPGGKNEPGESSRQAAVREFFEETGLRVSGPELQLAARIEFRFSSLPAADMDCMTFIARSAEGQAASSDELEPLWFRIDQLPVDQMWQDSKTWLPQLAAGQRFTARIVLASDNISVQTIDFDPWD</sequence>
<dbReference type="PROSITE" id="PS51462">
    <property type="entry name" value="NUDIX"/>
    <property type="match status" value="1"/>
</dbReference>
<evidence type="ECO:0000259" key="26">
    <source>
        <dbReference type="PROSITE" id="PS51462"/>
    </source>
</evidence>
<reference evidence="27" key="1">
    <citation type="journal article" date="2022" name="Pest Manag. Sci.">
        <title>Glutamicibacter halophytocola-mediated host fitness of potato tuber moth on Solanaceae crops.</title>
        <authorList>
            <person name="Wang W."/>
            <person name="Xiao G."/>
            <person name="Du G."/>
            <person name="Chang L."/>
            <person name="Yang Y."/>
            <person name="Ye J."/>
            <person name="Chen B."/>
        </authorList>
    </citation>
    <scope>NUCLEOTIDE SEQUENCE</scope>
    <source>
        <strain evidence="27">S2</strain>
    </source>
</reference>
<comment type="catalytic activity">
    <reaction evidence="10">
        <text>8-oxo-dATP + H2O = 8-oxo-dAMP + diphosphate + H(+)</text>
        <dbReference type="Rhea" id="RHEA:65396"/>
        <dbReference type="ChEBI" id="CHEBI:15377"/>
        <dbReference type="ChEBI" id="CHEBI:15378"/>
        <dbReference type="ChEBI" id="CHEBI:33019"/>
        <dbReference type="ChEBI" id="CHEBI:71361"/>
        <dbReference type="ChEBI" id="CHEBI:172871"/>
    </reaction>
    <physiologicalReaction direction="left-to-right" evidence="10">
        <dbReference type="Rhea" id="RHEA:65397"/>
    </physiologicalReaction>
</comment>